<evidence type="ECO:0000313" key="1">
    <source>
        <dbReference type="EMBL" id="KAK4017252.1"/>
    </source>
</evidence>
<accession>A0ABQ9ZWF6</accession>
<protein>
    <submittedName>
        <fullName evidence="1">Uncharacterized protein</fullName>
    </submittedName>
</protein>
<dbReference type="Proteomes" id="UP001234178">
    <property type="component" value="Unassembled WGS sequence"/>
</dbReference>
<reference evidence="1 2" key="1">
    <citation type="journal article" date="2023" name="Nucleic Acids Res.">
        <title>The hologenome of Daphnia magna reveals possible DNA methylation and microbiome-mediated evolution of the host genome.</title>
        <authorList>
            <person name="Chaturvedi A."/>
            <person name="Li X."/>
            <person name="Dhandapani V."/>
            <person name="Marshall H."/>
            <person name="Kissane S."/>
            <person name="Cuenca-Cambronero M."/>
            <person name="Asole G."/>
            <person name="Calvet F."/>
            <person name="Ruiz-Romero M."/>
            <person name="Marangio P."/>
            <person name="Guigo R."/>
            <person name="Rago D."/>
            <person name="Mirbahai L."/>
            <person name="Eastwood N."/>
            <person name="Colbourne J.K."/>
            <person name="Zhou J."/>
            <person name="Mallon E."/>
            <person name="Orsini L."/>
        </authorList>
    </citation>
    <scope>NUCLEOTIDE SEQUENCE [LARGE SCALE GENOMIC DNA]</scope>
    <source>
        <strain evidence="1">LRV0_1</strain>
    </source>
</reference>
<keyword evidence="2" id="KW-1185">Reference proteome</keyword>
<dbReference type="EMBL" id="JAOYFB010000005">
    <property type="protein sequence ID" value="KAK4017252.1"/>
    <property type="molecule type" value="Genomic_DNA"/>
</dbReference>
<sequence length="321" mass="36548">MSNHKYCVVSTCSNTLIENDLKDYNKYCNRTGRYSFKEHIVPHLNLSLSDDVSSTEIQLFGESYETELCASPSRDVNDSYQCGSEHSILCASSRELPFENEYLPIQAESSQGFPELIEQTVKVHKETQVNQLDLLTLKVEHHTTECVSVKPRMRSRGTQVNDNIFGWKLVDAASSPICATRKRKEMTSRNWIVTTPISSNEKNSSTCNHACSTPLKSPAHVNTTRKRKRLTFDESMSPVPCISDHDDESYRLPSTICVSSETSVNLSSPCPFHLRNSHAERERARTVMERHSKIYLGVDQDWLSVLHLITYKMEKCYVSLN</sequence>
<proteinExistence type="predicted"/>
<comment type="caution">
    <text evidence="1">The sequence shown here is derived from an EMBL/GenBank/DDBJ whole genome shotgun (WGS) entry which is preliminary data.</text>
</comment>
<organism evidence="1 2">
    <name type="scientific">Daphnia magna</name>
    <dbReference type="NCBI Taxonomy" id="35525"/>
    <lineage>
        <taxon>Eukaryota</taxon>
        <taxon>Metazoa</taxon>
        <taxon>Ecdysozoa</taxon>
        <taxon>Arthropoda</taxon>
        <taxon>Crustacea</taxon>
        <taxon>Branchiopoda</taxon>
        <taxon>Diplostraca</taxon>
        <taxon>Cladocera</taxon>
        <taxon>Anomopoda</taxon>
        <taxon>Daphniidae</taxon>
        <taxon>Daphnia</taxon>
    </lineage>
</organism>
<name>A0ABQ9ZWF6_9CRUS</name>
<evidence type="ECO:0000313" key="2">
    <source>
        <dbReference type="Proteomes" id="UP001234178"/>
    </source>
</evidence>
<gene>
    <name evidence="1" type="ORF">OUZ56_032199</name>
</gene>